<evidence type="ECO:0000256" key="5">
    <source>
        <dbReference type="ARBA" id="ARBA00022448"/>
    </source>
</evidence>
<gene>
    <name evidence="23" type="ORF">F7725_008895</name>
</gene>
<evidence type="ECO:0000256" key="21">
    <source>
        <dbReference type="ARBA" id="ARBA00046439"/>
    </source>
</evidence>
<evidence type="ECO:0000256" key="8">
    <source>
        <dbReference type="ARBA" id="ARBA00022618"/>
    </source>
</evidence>
<comment type="subcellular location">
    <subcellularLocation>
        <location evidence="3">Chromosome</location>
        <location evidence="3">Centromere</location>
        <location evidence="3">Kinetochore</location>
    </subcellularLocation>
    <subcellularLocation>
        <location evidence="2">Cytoplasm</location>
        <location evidence="2">Cytoskeleton</location>
    </subcellularLocation>
    <subcellularLocation>
        <location evidence="1">Nucleus</location>
    </subcellularLocation>
</comment>
<keyword evidence="16" id="KW-0539">Nucleus</keyword>
<evidence type="ECO:0000256" key="7">
    <source>
        <dbReference type="ARBA" id="ARBA00022490"/>
    </source>
</evidence>
<proteinExistence type="inferred from homology"/>
<evidence type="ECO:0000256" key="9">
    <source>
        <dbReference type="ARBA" id="ARBA00022701"/>
    </source>
</evidence>
<keyword evidence="12" id="KW-0243">Dynein</keyword>
<evidence type="ECO:0000313" key="24">
    <source>
        <dbReference type="Proteomes" id="UP000518266"/>
    </source>
</evidence>
<dbReference type="GO" id="GO:0005737">
    <property type="term" value="C:cytoplasm"/>
    <property type="evidence" value="ECO:0007669"/>
    <property type="project" value="TreeGrafter"/>
</dbReference>
<dbReference type="GO" id="GO:0005868">
    <property type="term" value="C:cytoplasmic dynein complex"/>
    <property type="evidence" value="ECO:0007669"/>
    <property type="project" value="TreeGrafter"/>
</dbReference>
<dbReference type="GO" id="GO:0000776">
    <property type="term" value="C:kinetochore"/>
    <property type="evidence" value="ECO:0007669"/>
    <property type="project" value="UniProtKB-KW"/>
</dbReference>
<evidence type="ECO:0000256" key="3">
    <source>
        <dbReference type="ARBA" id="ARBA00004629"/>
    </source>
</evidence>
<keyword evidence="15" id="KW-0206">Cytoskeleton</keyword>
<evidence type="ECO:0000256" key="22">
    <source>
        <dbReference type="SAM" id="MobiDB-lite"/>
    </source>
</evidence>
<comment type="function">
    <text evidence="19">Acts as one of several non-catalytic accessory components of the cytoplasmic dynein 1 complex that are thought to be involved in linking dynein to cargos and to adapter proteins that regulate dynein function. Cytoplasmic dynein 1 acts as a motor for the intracellular retrograde motility of vesicles and organelles along microtubules. Probably binds BUB3 as part of transport cargo. Required for the efficient progression through mitosis.</text>
</comment>
<dbReference type="PANTHER" id="PTHR21255">
    <property type="entry name" value="T-COMPLEX-ASSOCIATED-TESTIS-EXPRESSED 1/ DYNEIN LIGHT CHAIN"/>
    <property type="match status" value="1"/>
</dbReference>
<protein>
    <recommendedName>
        <fullName evidence="20">Dynein light chain Tctex-type 3</fullName>
    </recommendedName>
</protein>
<keyword evidence="24" id="KW-1185">Reference proteome</keyword>
<keyword evidence="7" id="KW-0963">Cytoplasm</keyword>
<keyword evidence="10" id="KW-0498">Mitosis</keyword>
<dbReference type="PANTHER" id="PTHR21255:SF20">
    <property type="entry name" value="DYNEIN LIGHT CHAIN TCTEX-TYPE 3"/>
    <property type="match status" value="1"/>
</dbReference>
<keyword evidence="5" id="KW-0813">Transport</keyword>
<sequence>MPPFNPLYMTTMEEYHSGSESSFHSEEADNIVKECIEGVVGNDDYSQSLVNKWTAGIVERCLTQLVKQGKPYKYIDELDVALGVRQTLFLQRLPQLGWAAQKHPHFSPEDTQSCDWIVLRLVVNAERLQQVSKPLEGLGLRTQPTSGWRRKESLRCRSHQHHHSYPNTSSLAVPNGPRPAAASCPRRRPRTEPPSSPHDADVGAEVVLLGGGGQGEGVPLQPGDGGALDEHVLPTSMWKPFLFICSQGLRGAVEANDPLTHVQDHRAQDPLPRLETDGNM</sequence>
<evidence type="ECO:0000256" key="11">
    <source>
        <dbReference type="ARBA" id="ARBA00022838"/>
    </source>
</evidence>
<evidence type="ECO:0000256" key="20">
    <source>
        <dbReference type="ARBA" id="ARBA00039901"/>
    </source>
</evidence>
<dbReference type="GO" id="GO:0005634">
    <property type="term" value="C:nucleus"/>
    <property type="evidence" value="ECO:0007669"/>
    <property type="project" value="UniProtKB-SubCell"/>
</dbReference>
<keyword evidence="17" id="KW-0131">Cell cycle</keyword>
<dbReference type="GO" id="GO:0007018">
    <property type="term" value="P:microtubule-based movement"/>
    <property type="evidence" value="ECO:0007669"/>
    <property type="project" value="TreeGrafter"/>
</dbReference>
<feature type="region of interest" description="Disordered" evidence="22">
    <location>
        <begin position="138"/>
        <end position="201"/>
    </location>
</feature>
<keyword evidence="6" id="KW-0158">Chromosome</keyword>
<evidence type="ECO:0000256" key="19">
    <source>
        <dbReference type="ARBA" id="ARBA00037393"/>
    </source>
</evidence>
<keyword evidence="8" id="KW-0132">Cell division</keyword>
<dbReference type="EMBL" id="JAAKFY010000005">
    <property type="protein sequence ID" value="KAF3857036.1"/>
    <property type="molecule type" value="Genomic_DNA"/>
</dbReference>
<reference evidence="23 24" key="1">
    <citation type="submission" date="2020-03" db="EMBL/GenBank/DDBJ databases">
        <title>Dissostichus mawsoni Genome sequencing and assembly.</title>
        <authorList>
            <person name="Park H."/>
        </authorList>
    </citation>
    <scope>NUCLEOTIDE SEQUENCE [LARGE SCALE GENOMIC DNA]</scope>
    <source>
        <strain evidence="23">DM0001</strain>
        <tissue evidence="23">Muscle</tissue>
    </source>
</reference>
<comment type="caution">
    <text evidence="23">The sequence shown here is derived from an EMBL/GenBank/DDBJ whole genome shotgun (WGS) entry which is preliminary data.</text>
</comment>
<keyword evidence="11" id="KW-0995">Kinetochore</keyword>
<organism evidence="23 24">
    <name type="scientific">Dissostichus mawsoni</name>
    <name type="common">Antarctic cod</name>
    <dbReference type="NCBI Taxonomy" id="36200"/>
    <lineage>
        <taxon>Eukaryota</taxon>
        <taxon>Metazoa</taxon>
        <taxon>Chordata</taxon>
        <taxon>Craniata</taxon>
        <taxon>Vertebrata</taxon>
        <taxon>Euteleostomi</taxon>
        <taxon>Actinopterygii</taxon>
        <taxon>Neopterygii</taxon>
        <taxon>Teleostei</taxon>
        <taxon>Neoteleostei</taxon>
        <taxon>Acanthomorphata</taxon>
        <taxon>Eupercaria</taxon>
        <taxon>Perciformes</taxon>
        <taxon>Notothenioidei</taxon>
        <taxon>Nototheniidae</taxon>
        <taxon>Dissostichus</taxon>
    </lineage>
</organism>
<evidence type="ECO:0000256" key="17">
    <source>
        <dbReference type="ARBA" id="ARBA00023306"/>
    </source>
</evidence>
<keyword evidence="13" id="KW-0944">Nitration</keyword>
<accession>A0A7J5Z5Y6</accession>
<dbReference type="Gene3D" id="3.30.1140.40">
    <property type="entry name" value="Tctex-1"/>
    <property type="match status" value="1"/>
</dbReference>
<evidence type="ECO:0000256" key="13">
    <source>
        <dbReference type="ARBA" id="ARBA00023074"/>
    </source>
</evidence>
<evidence type="ECO:0000256" key="12">
    <source>
        <dbReference type="ARBA" id="ARBA00023017"/>
    </source>
</evidence>
<dbReference type="Pfam" id="PF03645">
    <property type="entry name" value="Tctex-1"/>
    <property type="match status" value="1"/>
</dbReference>
<evidence type="ECO:0000256" key="6">
    <source>
        <dbReference type="ARBA" id="ARBA00022454"/>
    </source>
</evidence>
<name>A0A7J5Z5Y6_DISMA</name>
<dbReference type="InterPro" id="IPR005334">
    <property type="entry name" value="Tctex-1-like"/>
</dbReference>
<dbReference type="GO" id="GO:0051301">
    <property type="term" value="P:cell division"/>
    <property type="evidence" value="ECO:0007669"/>
    <property type="project" value="UniProtKB-KW"/>
</dbReference>
<evidence type="ECO:0000256" key="18">
    <source>
        <dbReference type="ARBA" id="ARBA00023328"/>
    </source>
</evidence>
<evidence type="ECO:0000256" key="4">
    <source>
        <dbReference type="ARBA" id="ARBA00005361"/>
    </source>
</evidence>
<dbReference type="InterPro" id="IPR038586">
    <property type="entry name" value="Tctex-1-like_sf"/>
</dbReference>
<keyword evidence="14" id="KW-0505">Motor protein</keyword>
<dbReference type="AlphaFoldDB" id="A0A7J5Z5Y6"/>
<keyword evidence="18" id="KW-0137">Centromere</keyword>
<dbReference type="GO" id="GO:0005874">
    <property type="term" value="C:microtubule"/>
    <property type="evidence" value="ECO:0007669"/>
    <property type="project" value="UniProtKB-KW"/>
</dbReference>
<comment type="subunit">
    <text evidence="21">Homodimer. The cytoplasmic dynein 1 complex consists of two catalytic heavy chains (HCs) and a number of non-catalytic subunits presented by intermediate chains (ICs), light intermediate chains (LICs) and light chains (LCs); the composition seems to vary in respect to the IC, LIC and LC composition. The heavy chain homodimer serves as a scaffold for the probable homodimeric assembly of the respective non-catalytic subunits. The ICs and LICs bind directly to the HC dimer and the LCs assemble on the IC dimer. DYNLT1 and DYNLT3 compete for association with dynein IC (DYNC1I1 or DYNC1I2). Self-associates. Interacts with DYNC1I1 and DYNC1I2. Interacts with BUB3. Interacts with SATB1 in nucleus to form complex with matrix attachment regions (MARs) of DNA.</text>
</comment>
<evidence type="ECO:0000256" key="2">
    <source>
        <dbReference type="ARBA" id="ARBA00004245"/>
    </source>
</evidence>
<dbReference type="GO" id="GO:0045505">
    <property type="term" value="F:dynein intermediate chain binding"/>
    <property type="evidence" value="ECO:0007669"/>
    <property type="project" value="TreeGrafter"/>
</dbReference>
<evidence type="ECO:0000313" key="23">
    <source>
        <dbReference type="EMBL" id="KAF3857036.1"/>
    </source>
</evidence>
<dbReference type="Proteomes" id="UP000518266">
    <property type="component" value="Unassembled WGS sequence"/>
</dbReference>
<evidence type="ECO:0000256" key="15">
    <source>
        <dbReference type="ARBA" id="ARBA00023212"/>
    </source>
</evidence>
<evidence type="ECO:0000256" key="10">
    <source>
        <dbReference type="ARBA" id="ARBA00022776"/>
    </source>
</evidence>
<evidence type="ECO:0000256" key="16">
    <source>
        <dbReference type="ARBA" id="ARBA00023242"/>
    </source>
</evidence>
<evidence type="ECO:0000256" key="1">
    <source>
        <dbReference type="ARBA" id="ARBA00004123"/>
    </source>
</evidence>
<keyword evidence="9" id="KW-0493">Microtubule</keyword>
<evidence type="ECO:0000256" key="14">
    <source>
        <dbReference type="ARBA" id="ARBA00023175"/>
    </source>
</evidence>
<comment type="similarity">
    <text evidence="4">Belongs to the dynein light chain Tctex-type family.</text>
</comment>